<feature type="chain" id="PRO_5004887918" evidence="2">
    <location>
        <begin position="19"/>
        <end position="135"/>
    </location>
</feature>
<dbReference type="Proteomes" id="UP000054032">
    <property type="component" value="Unassembled WGS sequence"/>
</dbReference>
<dbReference type="AlphaFoldDB" id="W7A4B8"/>
<evidence type="ECO:0000313" key="4">
    <source>
        <dbReference type="Proteomes" id="UP000054032"/>
    </source>
</evidence>
<dbReference type="OrthoDB" id="3695462at2759"/>
<proteinExistence type="predicted"/>
<dbReference type="GeneID" id="19120099"/>
<evidence type="ECO:0000256" key="2">
    <source>
        <dbReference type="SAM" id="SignalP"/>
    </source>
</evidence>
<keyword evidence="4" id="KW-1185">Reference proteome</keyword>
<protein>
    <submittedName>
        <fullName evidence="3">Uncharacterized protein</fullName>
    </submittedName>
</protein>
<name>W7A4B8_COCMI</name>
<dbReference type="EMBL" id="KI963920">
    <property type="protein sequence ID" value="EUC50956.1"/>
    <property type="molecule type" value="Genomic_DNA"/>
</dbReference>
<dbReference type="HOGENOM" id="CLU_077165_1_0_1"/>
<accession>W7A4B8</accession>
<reference evidence="3 4" key="1">
    <citation type="journal article" date="2013" name="PLoS Genet.">
        <title>Comparative genome structure, secondary metabolite, and effector coding capacity across Cochliobolus pathogens.</title>
        <authorList>
            <person name="Condon B.J."/>
            <person name="Leng Y."/>
            <person name="Wu D."/>
            <person name="Bushley K.E."/>
            <person name="Ohm R.A."/>
            <person name="Otillar R."/>
            <person name="Martin J."/>
            <person name="Schackwitz W."/>
            <person name="Grimwood J."/>
            <person name="MohdZainudin N."/>
            <person name="Xue C."/>
            <person name="Wang R."/>
            <person name="Manning V.A."/>
            <person name="Dhillon B."/>
            <person name="Tu Z.J."/>
            <person name="Steffenson B.J."/>
            <person name="Salamov A."/>
            <person name="Sun H."/>
            <person name="Lowry S."/>
            <person name="LaButti K."/>
            <person name="Han J."/>
            <person name="Copeland A."/>
            <person name="Lindquist E."/>
            <person name="Barry K."/>
            <person name="Schmutz J."/>
            <person name="Baker S.E."/>
            <person name="Ciuffetti L.M."/>
            <person name="Grigoriev I.V."/>
            <person name="Zhong S."/>
            <person name="Turgeon B.G."/>
        </authorList>
    </citation>
    <scope>NUCLEOTIDE SEQUENCE [LARGE SCALE GENOMIC DNA]</scope>
    <source>
        <strain evidence="3 4">ATCC 44560</strain>
    </source>
</reference>
<dbReference type="KEGG" id="bor:COCMIDRAFT_21667"/>
<keyword evidence="2" id="KW-0732">Signal</keyword>
<evidence type="ECO:0000313" key="3">
    <source>
        <dbReference type="EMBL" id="EUC50956.1"/>
    </source>
</evidence>
<gene>
    <name evidence="3" type="ORF">COCMIDRAFT_21667</name>
</gene>
<organism evidence="3 4">
    <name type="scientific">Bipolaris oryzae ATCC 44560</name>
    <dbReference type="NCBI Taxonomy" id="930090"/>
    <lineage>
        <taxon>Eukaryota</taxon>
        <taxon>Fungi</taxon>
        <taxon>Dikarya</taxon>
        <taxon>Ascomycota</taxon>
        <taxon>Pezizomycotina</taxon>
        <taxon>Dothideomycetes</taxon>
        <taxon>Pleosporomycetidae</taxon>
        <taxon>Pleosporales</taxon>
        <taxon>Pleosporineae</taxon>
        <taxon>Pleosporaceae</taxon>
        <taxon>Bipolaris</taxon>
    </lineage>
</organism>
<feature type="region of interest" description="Disordered" evidence="1">
    <location>
        <begin position="115"/>
        <end position="135"/>
    </location>
</feature>
<evidence type="ECO:0000256" key="1">
    <source>
        <dbReference type="SAM" id="MobiDB-lite"/>
    </source>
</evidence>
<dbReference type="RefSeq" id="XP_007682521.1">
    <property type="nucleotide sequence ID" value="XM_007684331.1"/>
</dbReference>
<sequence length="135" mass="14403">MGASWIYLTSALCTGAVASDTQYTMSTSDFSGITGNSYQCENGMKPSVTCADPSLNNDTCSCTCTNGIMFNQPVPSPDQSSGGNDASLDICQAEKDQYMEREREAMAKLHEAELAHTSCQEGQTVELEESKTGTS</sequence>
<feature type="signal peptide" evidence="2">
    <location>
        <begin position="1"/>
        <end position="18"/>
    </location>
</feature>